<name>A0ABT0W938_9BACI</name>
<keyword evidence="2" id="KW-1185">Reference proteome</keyword>
<protein>
    <submittedName>
        <fullName evidence="1">Uncharacterized protein</fullName>
    </submittedName>
</protein>
<accession>A0ABT0W938</accession>
<dbReference type="Proteomes" id="UP001523262">
    <property type="component" value="Unassembled WGS sequence"/>
</dbReference>
<sequence>MVYSVTDLGKIKSLLEDDLKKKKSIMLAKLNTKYDDALEKILYSRRLQPEKRKHKVVDLMDMKEQRKAKVEKESKTAVKKYMEPFVMKDIFTLYKELMSSPEKINAFNYSFRSRMQGFK</sequence>
<evidence type="ECO:0000313" key="1">
    <source>
        <dbReference type="EMBL" id="MCM2532846.1"/>
    </source>
</evidence>
<gene>
    <name evidence="1" type="ORF">NDK43_11150</name>
</gene>
<comment type="caution">
    <text evidence="1">The sequence shown here is derived from an EMBL/GenBank/DDBJ whole genome shotgun (WGS) entry which is preliminary data.</text>
</comment>
<organism evidence="1 2">
    <name type="scientific">Neobacillus pocheonensis</name>
    <dbReference type="NCBI Taxonomy" id="363869"/>
    <lineage>
        <taxon>Bacteria</taxon>
        <taxon>Bacillati</taxon>
        <taxon>Bacillota</taxon>
        <taxon>Bacilli</taxon>
        <taxon>Bacillales</taxon>
        <taxon>Bacillaceae</taxon>
        <taxon>Neobacillus</taxon>
    </lineage>
</organism>
<proteinExistence type="predicted"/>
<dbReference type="EMBL" id="JAMQCR010000001">
    <property type="protein sequence ID" value="MCM2532846.1"/>
    <property type="molecule type" value="Genomic_DNA"/>
</dbReference>
<reference evidence="1 2" key="1">
    <citation type="submission" date="2022-06" db="EMBL/GenBank/DDBJ databases">
        <authorList>
            <person name="Jeon C.O."/>
        </authorList>
    </citation>
    <scope>NUCLEOTIDE SEQUENCE [LARGE SCALE GENOMIC DNA]</scope>
    <source>
        <strain evidence="1 2">KCTC 13943</strain>
    </source>
</reference>
<evidence type="ECO:0000313" key="2">
    <source>
        <dbReference type="Proteomes" id="UP001523262"/>
    </source>
</evidence>